<evidence type="ECO:0000259" key="5">
    <source>
        <dbReference type="Pfam" id="PF00389"/>
    </source>
</evidence>
<dbReference type="InterPro" id="IPR058205">
    <property type="entry name" value="D-LDH-like"/>
</dbReference>
<gene>
    <name evidence="7" type="ORF">FC87_GL000420</name>
</gene>
<feature type="domain" description="D-isomer specific 2-hydroxyacid dehydrogenase catalytic" evidence="5">
    <location>
        <begin position="6"/>
        <end position="330"/>
    </location>
</feature>
<dbReference type="STRING" id="1423745.GCA_001311215_01020"/>
<evidence type="ECO:0000256" key="1">
    <source>
        <dbReference type="ARBA" id="ARBA00005854"/>
    </source>
</evidence>
<evidence type="ECO:0000313" key="7">
    <source>
        <dbReference type="EMBL" id="KRM92289.1"/>
    </source>
</evidence>
<evidence type="ECO:0000313" key="8">
    <source>
        <dbReference type="Proteomes" id="UP000051586"/>
    </source>
</evidence>
<proteinExistence type="inferred from homology"/>
<feature type="domain" description="D-isomer specific 2-hydroxyacid dehydrogenase NAD-binding" evidence="6">
    <location>
        <begin position="114"/>
        <end position="299"/>
    </location>
</feature>
<evidence type="ECO:0000256" key="3">
    <source>
        <dbReference type="ARBA" id="ARBA00023027"/>
    </source>
</evidence>
<organism evidence="7 8">
    <name type="scientific">Fructilactobacillus florum DSM 22689 = JCM 16035</name>
    <dbReference type="NCBI Taxonomy" id="1423745"/>
    <lineage>
        <taxon>Bacteria</taxon>
        <taxon>Bacillati</taxon>
        <taxon>Bacillota</taxon>
        <taxon>Bacilli</taxon>
        <taxon>Lactobacillales</taxon>
        <taxon>Lactobacillaceae</taxon>
        <taxon>Fructilactobacillus</taxon>
    </lineage>
</organism>
<name>A0A0R2CL35_9LACO</name>
<dbReference type="SUPFAM" id="SSF51735">
    <property type="entry name" value="NAD(P)-binding Rossmann-fold domains"/>
    <property type="match status" value="1"/>
</dbReference>
<evidence type="ECO:0000256" key="4">
    <source>
        <dbReference type="RuleBase" id="RU003719"/>
    </source>
</evidence>
<dbReference type="Gene3D" id="3.40.50.720">
    <property type="entry name" value="NAD(P)-binding Rossmann-like Domain"/>
    <property type="match status" value="2"/>
</dbReference>
<dbReference type="InterPro" id="IPR029753">
    <property type="entry name" value="D-isomer_DH_CS"/>
</dbReference>
<dbReference type="GO" id="GO:0051287">
    <property type="term" value="F:NAD binding"/>
    <property type="evidence" value="ECO:0007669"/>
    <property type="project" value="InterPro"/>
</dbReference>
<comment type="similarity">
    <text evidence="1 4">Belongs to the D-isomer specific 2-hydroxyacid dehydrogenase family.</text>
</comment>
<dbReference type="Proteomes" id="UP000051586">
    <property type="component" value="Unassembled WGS sequence"/>
</dbReference>
<accession>A0A0R2CL35</accession>
<protein>
    <submittedName>
        <fullName evidence="7">D-lactate dehydrogenase</fullName>
    </submittedName>
</protein>
<dbReference type="PATRIC" id="fig|1423745.4.peg.445"/>
<keyword evidence="2 4" id="KW-0560">Oxidoreductase</keyword>
<keyword evidence="3" id="KW-0520">NAD</keyword>
<dbReference type="Pfam" id="PF02826">
    <property type="entry name" value="2-Hacid_dh_C"/>
    <property type="match status" value="1"/>
</dbReference>
<evidence type="ECO:0000259" key="6">
    <source>
        <dbReference type="Pfam" id="PF02826"/>
    </source>
</evidence>
<dbReference type="SUPFAM" id="SSF52283">
    <property type="entry name" value="Formate/glycerate dehydrogenase catalytic domain-like"/>
    <property type="match status" value="1"/>
</dbReference>
<dbReference type="GO" id="GO:0008720">
    <property type="term" value="F:D-lactate dehydrogenase (NAD+) activity"/>
    <property type="evidence" value="ECO:0007669"/>
    <property type="project" value="TreeGrafter"/>
</dbReference>
<dbReference type="AlphaFoldDB" id="A0A0R2CL35"/>
<evidence type="ECO:0000256" key="2">
    <source>
        <dbReference type="ARBA" id="ARBA00023002"/>
    </source>
</evidence>
<dbReference type="InterPro" id="IPR036291">
    <property type="entry name" value="NAD(P)-bd_dom_sf"/>
</dbReference>
<dbReference type="PANTHER" id="PTHR43026">
    <property type="entry name" value="2-HYDROXYACID DEHYDROGENASE HOMOLOG 1-RELATED"/>
    <property type="match status" value="1"/>
</dbReference>
<dbReference type="InterPro" id="IPR006140">
    <property type="entry name" value="D-isomer_DH_NAD-bd"/>
</dbReference>
<dbReference type="InterPro" id="IPR006139">
    <property type="entry name" value="D-isomer_2_OHA_DH_cat_dom"/>
</dbReference>
<dbReference type="EMBL" id="AYZI01000002">
    <property type="protein sequence ID" value="KRM92289.1"/>
    <property type="molecule type" value="Genomic_DNA"/>
</dbReference>
<sequence>MFKITVYHVREVERPLFAKLNQNNYDINLVGDRLTPATISKAADSDAVLLTAGDDADEKIIAQLHDYGIKYVFTRVVGVDNIDLAATAKYNMQVANVPCYSPRAVAELAFILGMTMFRRVAQAVVNTQQGDFRRRQSYFANEIHDATVGIVGAGQLGTAEAKLYRTMGTRVLAYQRHPDPANQAVEFTDLDTLLKTADIVSLHVPFIPGKTENMIGRPQLDLMKDDAILVNTARGPVVDNQAVATAIQEHRIGGYATDVLLDDNEIMDHKFTSLAAVPNQIDQALMANYPNVIVTPHMGFYTEKAVADMISISFTNFEQTLKTGQPVYLVDNKRD</sequence>
<dbReference type="PROSITE" id="PS00671">
    <property type="entry name" value="D_2_HYDROXYACID_DH_3"/>
    <property type="match status" value="1"/>
</dbReference>
<dbReference type="RefSeq" id="WP_035421255.1">
    <property type="nucleotide sequence ID" value="NZ_AYZI01000002.1"/>
</dbReference>
<comment type="caution">
    <text evidence="7">The sequence shown here is derived from an EMBL/GenBank/DDBJ whole genome shotgun (WGS) entry which is preliminary data.</text>
</comment>
<dbReference type="PANTHER" id="PTHR43026:SF1">
    <property type="entry name" value="2-HYDROXYACID DEHYDROGENASE HOMOLOG 1-RELATED"/>
    <property type="match status" value="1"/>
</dbReference>
<dbReference type="Pfam" id="PF00389">
    <property type="entry name" value="2-Hacid_dh"/>
    <property type="match status" value="1"/>
</dbReference>
<reference evidence="7 8" key="1">
    <citation type="journal article" date="2015" name="Genome Announc.">
        <title>Expanding the biotechnology potential of lactobacilli through comparative genomics of 213 strains and associated genera.</title>
        <authorList>
            <person name="Sun Z."/>
            <person name="Harris H.M."/>
            <person name="McCann A."/>
            <person name="Guo C."/>
            <person name="Argimon S."/>
            <person name="Zhang W."/>
            <person name="Yang X."/>
            <person name="Jeffery I.B."/>
            <person name="Cooney J.C."/>
            <person name="Kagawa T.F."/>
            <person name="Liu W."/>
            <person name="Song Y."/>
            <person name="Salvetti E."/>
            <person name="Wrobel A."/>
            <person name="Rasinkangas P."/>
            <person name="Parkhill J."/>
            <person name="Rea M.C."/>
            <person name="O'Sullivan O."/>
            <person name="Ritari J."/>
            <person name="Douillard F.P."/>
            <person name="Paul Ross R."/>
            <person name="Yang R."/>
            <person name="Briner A.E."/>
            <person name="Felis G.E."/>
            <person name="de Vos W.M."/>
            <person name="Barrangou R."/>
            <person name="Klaenhammer T.R."/>
            <person name="Caufield P.W."/>
            <person name="Cui Y."/>
            <person name="Zhang H."/>
            <person name="O'Toole P.W."/>
        </authorList>
    </citation>
    <scope>NUCLEOTIDE SEQUENCE [LARGE SCALE GENOMIC DNA]</scope>
    <source>
        <strain evidence="7 8">DSM 22689</strain>
    </source>
</reference>